<dbReference type="InterPro" id="IPR000259">
    <property type="entry name" value="Adhesion_dom_fimbrial"/>
</dbReference>
<reference evidence="3 4" key="1">
    <citation type="submission" date="2014-05" db="EMBL/GenBank/DDBJ databases">
        <title>ATOL: Assembling a taxonomically balanced genome-scale reconstruction of the evolutionary history of the Enterobacteriaceae.</title>
        <authorList>
            <person name="Plunkett G.III."/>
            <person name="Neeno-Eckwall E.C."/>
            <person name="Glasner J.D."/>
            <person name="Perna N.T."/>
        </authorList>
    </citation>
    <scope>NUCLEOTIDE SEQUENCE [LARGE SCALE GENOMIC DNA]</scope>
    <source>
        <strain evidence="3 4">ATCC 33301</strain>
    </source>
</reference>
<dbReference type="GO" id="GO:0007155">
    <property type="term" value="P:cell adhesion"/>
    <property type="evidence" value="ECO:0007669"/>
    <property type="project" value="InterPro"/>
</dbReference>
<feature type="signal peptide" evidence="1">
    <location>
        <begin position="1"/>
        <end position="27"/>
    </location>
</feature>
<dbReference type="Pfam" id="PF00419">
    <property type="entry name" value="Fimbrial"/>
    <property type="match status" value="1"/>
</dbReference>
<evidence type="ECO:0000313" key="3">
    <source>
        <dbReference type="EMBL" id="KFD21042.1"/>
    </source>
</evidence>
<name>A0A085JKP6_9GAMM</name>
<dbReference type="AlphaFoldDB" id="A0A085JKP6"/>
<protein>
    <submittedName>
        <fullName evidence="3">Putative exported protein</fullName>
    </submittedName>
</protein>
<feature type="chain" id="PRO_5001793688" evidence="1">
    <location>
        <begin position="28"/>
        <end position="353"/>
    </location>
</feature>
<evidence type="ECO:0000259" key="2">
    <source>
        <dbReference type="Pfam" id="PF00419"/>
    </source>
</evidence>
<feature type="domain" description="Fimbrial-type adhesion" evidence="2">
    <location>
        <begin position="214"/>
        <end position="352"/>
    </location>
</feature>
<dbReference type="Gene3D" id="2.60.40.1090">
    <property type="entry name" value="Fimbrial-type adhesion domain"/>
    <property type="match status" value="1"/>
</dbReference>
<dbReference type="Proteomes" id="UP000028602">
    <property type="component" value="Unassembled WGS sequence"/>
</dbReference>
<sequence length="353" mass="37262">MTLHTLRKLLGSLLVLCAIFASQQSFALSCRQGSYADTPSPTGSISQSFPIGSVSFAKSDFTAGNVLWRSSTYTATFTCWDMQGYPGGEDAWLYWNPQGGLSKIDPSLSVGVTINGKDYDSINTAVATKAIDVGRGTIFDSAYYAKYGQARPLTISFTFSIYLKATGVAPQTTFTDIGTAGVFQVDGVLGINSTPNSNYVANLTNFNNISVIQCTPTVTISPSNINFGNVMRETSAVGKIAKTIPFTVTANVSGGGCVGQQLVASFSSNDVSTSDPTLLIPSTKPGIGVYLTSQSNTGTPLVFGQVYPFTTTAITSSSTTTIPVGYIAYLKWLTNSPTVGTFNTTATVNITFK</sequence>
<dbReference type="RefSeq" id="WP_029990564.1">
    <property type="nucleotide sequence ID" value="NZ_ATMJ01000027.1"/>
</dbReference>
<keyword evidence="4" id="KW-1185">Reference proteome</keyword>
<dbReference type="SUPFAM" id="SSF49401">
    <property type="entry name" value="Bacterial adhesins"/>
    <property type="match status" value="1"/>
</dbReference>
<keyword evidence="1" id="KW-0732">Signal</keyword>
<dbReference type="GO" id="GO:0009289">
    <property type="term" value="C:pilus"/>
    <property type="evidence" value="ECO:0007669"/>
    <property type="project" value="InterPro"/>
</dbReference>
<dbReference type="InterPro" id="IPR036937">
    <property type="entry name" value="Adhesion_dom_fimbrial_sf"/>
</dbReference>
<dbReference type="PROSITE" id="PS51257">
    <property type="entry name" value="PROKAR_LIPOPROTEIN"/>
    <property type="match status" value="1"/>
</dbReference>
<evidence type="ECO:0000256" key="1">
    <source>
        <dbReference type="SAM" id="SignalP"/>
    </source>
</evidence>
<organism evidence="3 4">
    <name type="scientific">Tatumella ptyseos ATCC 33301</name>
    <dbReference type="NCBI Taxonomy" id="1005995"/>
    <lineage>
        <taxon>Bacteria</taxon>
        <taxon>Pseudomonadati</taxon>
        <taxon>Pseudomonadota</taxon>
        <taxon>Gammaproteobacteria</taxon>
        <taxon>Enterobacterales</taxon>
        <taxon>Erwiniaceae</taxon>
        <taxon>Tatumella</taxon>
    </lineage>
</organism>
<proteinExistence type="predicted"/>
<gene>
    <name evidence="3" type="ORF">GTPT_0981</name>
</gene>
<dbReference type="OrthoDB" id="8926940at2"/>
<accession>A0A085JKP6</accession>
<dbReference type="eggNOG" id="COG3539">
    <property type="taxonomic scope" value="Bacteria"/>
</dbReference>
<dbReference type="EMBL" id="JMPR01000018">
    <property type="protein sequence ID" value="KFD21042.1"/>
    <property type="molecule type" value="Genomic_DNA"/>
</dbReference>
<evidence type="ECO:0000313" key="4">
    <source>
        <dbReference type="Proteomes" id="UP000028602"/>
    </source>
</evidence>
<dbReference type="InterPro" id="IPR008966">
    <property type="entry name" value="Adhesion_dom_sf"/>
</dbReference>
<comment type="caution">
    <text evidence="3">The sequence shown here is derived from an EMBL/GenBank/DDBJ whole genome shotgun (WGS) entry which is preliminary data.</text>
</comment>